<evidence type="ECO:0000313" key="1">
    <source>
        <dbReference type="EMBL" id="KAK6989015.1"/>
    </source>
</evidence>
<dbReference type="EMBL" id="JAWWNJ010000118">
    <property type="protein sequence ID" value="KAK6989015.1"/>
    <property type="molecule type" value="Genomic_DNA"/>
</dbReference>
<feature type="non-terminal residue" evidence="1">
    <location>
        <position position="93"/>
    </location>
</feature>
<accession>A0AAV9ZQX5</accession>
<gene>
    <name evidence="2" type="ORF">R3P38DRAFT_2570515</name>
    <name evidence="1" type="ORF">R3P38DRAFT_2572328</name>
</gene>
<sequence length="93" mass="10135">MTTFTPTTSRFPALQGSDDFASWKIYITDCLTDQGLDDHIDPGVTAPTDPAELAAWKKADRHALSAIRLRVSPDIVHHVQGESTALEAWSALS</sequence>
<name>A0AAV9ZQX5_9AGAR</name>
<protein>
    <recommendedName>
        <fullName evidence="4">DUF4219 domain-containing protein</fullName>
    </recommendedName>
</protein>
<keyword evidence="3" id="KW-1185">Reference proteome</keyword>
<dbReference type="EMBL" id="JAWWNJ010000111">
    <property type="protein sequence ID" value="KAK6992367.1"/>
    <property type="molecule type" value="Genomic_DNA"/>
</dbReference>
<dbReference type="AlphaFoldDB" id="A0AAV9ZQX5"/>
<proteinExistence type="predicted"/>
<dbReference type="Proteomes" id="UP001362999">
    <property type="component" value="Unassembled WGS sequence"/>
</dbReference>
<evidence type="ECO:0000313" key="2">
    <source>
        <dbReference type="EMBL" id="KAK6992367.1"/>
    </source>
</evidence>
<comment type="caution">
    <text evidence="1">The sequence shown here is derived from an EMBL/GenBank/DDBJ whole genome shotgun (WGS) entry which is preliminary data.</text>
</comment>
<evidence type="ECO:0000313" key="3">
    <source>
        <dbReference type="Proteomes" id="UP001362999"/>
    </source>
</evidence>
<organism evidence="1 3">
    <name type="scientific">Favolaschia claudopus</name>
    <dbReference type="NCBI Taxonomy" id="2862362"/>
    <lineage>
        <taxon>Eukaryota</taxon>
        <taxon>Fungi</taxon>
        <taxon>Dikarya</taxon>
        <taxon>Basidiomycota</taxon>
        <taxon>Agaricomycotina</taxon>
        <taxon>Agaricomycetes</taxon>
        <taxon>Agaricomycetidae</taxon>
        <taxon>Agaricales</taxon>
        <taxon>Marasmiineae</taxon>
        <taxon>Mycenaceae</taxon>
        <taxon>Favolaschia</taxon>
    </lineage>
</organism>
<reference evidence="1 3" key="1">
    <citation type="journal article" date="2024" name="J Genomics">
        <title>Draft genome sequencing and assembly of Favolaschia claudopus CIRM-BRFM 2984 isolated from oak limbs.</title>
        <authorList>
            <person name="Navarro D."/>
            <person name="Drula E."/>
            <person name="Chaduli D."/>
            <person name="Cazenave R."/>
            <person name="Ahrendt S."/>
            <person name="Wang J."/>
            <person name="Lipzen A."/>
            <person name="Daum C."/>
            <person name="Barry K."/>
            <person name="Grigoriev I.V."/>
            <person name="Favel A."/>
            <person name="Rosso M.N."/>
            <person name="Martin F."/>
        </authorList>
    </citation>
    <scope>NUCLEOTIDE SEQUENCE [LARGE SCALE GENOMIC DNA]</scope>
    <source>
        <strain evidence="1 3">CIRM-BRFM 2984</strain>
    </source>
</reference>
<evidence type="ECO:0008006" key="4">
    <source>
        <dbReference type="Google" id="ProtNLM"/>
    </source>
</evidence>
<dbReference type="Pfam" id="PF14223">
    <property type="entry name" value="Retrotran_gag_2"/>
    <property type="match status" value="1"/>
</dbReference>